<dbReference type="AlphaFoldDB" id="A0A0J9X9A0"/>
<dbReference type="InterPro" id="IPR007146">
    <property type="entry name" value="Sas10/Utp3/C1D"/>
</dbReference>
<accession>A0A0J9X9A0</accession>
<feature type="compositionally biased region" description="Acidic residues" evidence="5">
    <location>
        <begin position="63"/>
        <end position="90"/>
    </location>
</feature>
<feature type="region of interest" description="Disordered" evidence="5">
    <location>
        <begin position="528"/>
        <end position="556"/>
    </location>
</feature>
<sequence length="586" mass="66547">MARNSGNQETWDDFEHDEVDTFHEQRDRELESKSSSGRRRNAHDDEEDFSDEEIMGLKGAGYSDEEEEDDDDEDEFEGAGAEGDEDEEEGGWGTKRSNYYGADDLENDEDKEEEEAEALRLQKKHLSEMKASDFFEEDDFKEWEKSAKELETAPAADQHVLESLPTQDAAELSVAERTKLLDTVYPEAKPLAEELVTLLPQLEELKESSTSEEEQPETQLAALKYKSLSAYLGTINAYFSLLIANILAGGNKINLKEHAVMEGILKGREVWRTVSSLEIGDGEVEASEDEEDDDLNTDSLVKNAKSAGKRKRDVVDEDDDDEEEDEEEFQALASDSEDEDLEVSNQNEDHDSDFDIDIPVISKQSKKRKNNSGVSDFGETTSISKADLSDKLSSKRNLRYYTAKIDQQSAKVREKLSGDSDLPYKERRFERQQRLNEEARKRGQQDADNFGSDNEDDEKTAREVRGSYDDDYYNMVAAGTKQKKIERKEAHAAAIQAAKEGRLDELQDEVGENGKRAINYQILKNKGLTPKRKKEDRNARVKKRKKYDAAKKKLSSVRRVYKQPTASYGGEETGIKKNMVRSVKFT</sequence>
<name>A0A0J9X9A0_GEOCN</name>
<dbReference type="Proteomes" id="UP000242525">
    <property type="component" value="Unassembled WGS sequence"/>
</dbReference>
<keyword evidence="3" id="KW-0597">Phosphoprotein</keyword>
<reference evidence="7" key="1">
    <citation type="submission" date="2014-03" db="EMBL/GenBank/DDBJ databases">
        <authorList>
            <person name="Casaregola S."/>
        </authorList>
    </citation>
    <scope>NUCLEOTIDE SEQUENCE [LARGE SCALE GENOMIC DNA]</scope>
    <source>
        <strain evidence="7">CLIB 918</strain>
    </source>
</reference>
<dbReference type="STRING" id="1173061.A0A0J9X9A0"/>
<feature type="region of interest" description="Disordered" evidence="5">
    <location>
        <begin position="282"/>
        <end position="301"/>
    </location>
</feature>
<feature type="compositionally biased region" description="Basic and acidic residues" evidence="5">
    <location>
        <begin position="459"/>
        <end position="468"/>
    </location>
</feature>
<feature type="compositionally biased region" description="Basic and acidic residues" evidence="5">
    <location>
        <begin position="411"/>
        <end position="445"/>
    </location>
</feature>
<feature type="region of interest" description="Disordered" evidence="5">
    <location>
        <begin position="306"/>
        <end position="389"/>
    </location>
</feature>
<protein>
    <submittedName>
        <fullName evidence="7">Similar to Saccharomyces cerevisiae YDL153C SAS10 Essential subunit of U3-containing Small Subunit (SSU) processome complex involved in production of 18S rRNA and assembly of small ribosomal subunit</fullName>
    </submittedName>
</protein>
<comment type="caution">
    <text evidence="7">The sequence shown here is derived from an EMBL/GenBank/DDBJ whole genome shotgun (WGS) entry which is preliminary data.</text>
</comment>
<feature type="compositionally biased region" description="Acidic residues" evidence="5">
    <location>
        <begin position="282"/>
        <end position="296"/>
    </location>
</feature>
<dbReference type="PANTHER" id="PTHR13237:SF8">
    <property type="entry name" value="SOMETHING ABOUT SILENCING PROTEIN 10"/>
    <property type="match status" value="1"/>
</dbReference>
<dbReference type="OrthoDB" id="1924577at2759"/>
<evidence type="ECO:0000256" key="3">
    <source>
        <dbReference type="ARBA" id="ARBA00022553"/>
    </source>
</evidence>
<keyword evidence="4" id="KW-0539">Nucleus</keyword>
<comment type="subcellular location">
    <subcellularLocation>
        <location evidence="1">Nucleus</location>
    </subcellularLocation>
</comment>
<evidence type="ECO:0000313" key="7">
    <source>
        <dbReference type="EMBL" id="CDO54042.1"/>
    </source>
</evidence>
<dbReference type="EMBL" id="CCBN010000006">
    <property type="protein sequence ID" value="CDO54042.1"/>
    <property type="molecule type" value="Genomic_DNA"/>
</dbReference>
<feature type="compositionally biased region" description="Acidic residues" evidence="5">
    <location>
        <begin position="315"/>
        <end position="342"/>
    </location>
</feature>
<dbReference type="GO" id="GO:0032040">
    <property type="term" value="C:small-subunit processome"/>
    <property type="evidence" value="ECO:0007669"/>
    <property type="project" value="TreeGrafter"/>
</dbReference>
<dbReference type="Pfam" id="PF04000">
    <property type="entry name" value="Sas10_Utp3"/>
    <property type="match status" value="1"/>
</dbReference>
<dbReference type="InterPro" id="IPR018972">
    <property type="entry name" value="Sas10_C_dom"/>
</dbReference>
<feature type="compositionally biased region" description="Basic residues" evidence="5">
    <location>
        <begin position="540"/>
        <end position="556"/>
    </location>
</feature>
<feature type="compositionally biased region" description="Acidic residues" evidence="5">
    <location>
        <begin position="103"/>
        <end position="116"/>
    </location>
</feature>
<feature type="compositionally biased region" description="Basic and acidic residues" evidence="5">
    <location>
        <begin position="19"/>
        <end position="32"/>
    </location>
</feature>
<evidence type="ECO:0000259" key="6">
    <source>
        <dbReference type="Pfam" id="PF09368"/>
    </source>
</evidence>
<feature type="compositionally biased region" description="Acidic residues" evidence="5">
    <location>
        <begin position="44"/>
        <end position="54"/>
    </location>
</feature>
<evidence type="ECO:0000256" key="4">
    <source>
        <dbReference type="ARBA" id="ARBA00023242"/>
    </source>
</evidence>
<keyword evidence="8" id="KW-1185">Reference proteome</keyword>
<feature type="region of interest" description="Disordered" evidence="5">
    <location>
        <begin position="403"/>
        <end position="472"/>
    </location>
</feature>
<dbReference type="PANTHER" id="PTHR13237">
    <property type="entry name" value="SOMETHING ABOUT SILENCING PROTEIN 10-RELATED"/>
    <property type="match status" value="1"/>
</dbReference>
<feature type="region of interest" description="Disordered" evidence="5">
    <location>
        <begin position="1"/>
        <end position="119"/>
    </location>
</feature>
<evidence type="ECO:0000256" key="5">
    <source>
        <dbReference type="SAM" id="MobiDB-lite"/>
    </source>
</evidence>
<comment type="similarity">
    <text evidence="2">Belongs to the SAS10 family.</text>
</comment>
<evidence type="ECO:0000313" key="8">
    <source>
        <dbReference type="Proteomes" id="UP000242525"/>
    </source>
</evidence>
<evidence type="ECO:0000256" key="2">
    <source>
        <dbReference type="ARBA" id="ARBA00010979"/>
    </source>
</evidence>
<organism evidence="7 8">
    <name type="scientific">Geotrichum candidum</name>
    <name type="common">Oospora lactis</name>
    <name type="synonym">Dipodascus geotrichum</name>
    <dbReference type="NCBI Taxonomy" id="1173061"/>
    <lineage>
        <taxon>Eukaryota</taxon>
        <taxon>Fungi</taxon>
        <taxon>Dikarya</taxon>
        <taxon>Ascomycota</taxon>
        <taxon>Saccharomycotina</taxon>
        <taxon>Dipodascomycetes</taxon>
        <taxon>Dipodascales</taxon>
        <taxon>Dipodascaceae</taxon>
        <taxon>Geotrichum</taxon>
    </lineage>
</organism>
<dbReference type="GO" id="GO:0000462">
    <property type="term" value="P:maturation of SSU-rRNA from tricistronic rRNA transcript (SSU-rRNA, 5.8S rRNA, LSU-rRNA)"/>
    <property type="evidence" value="ECO:0007669"/>
    <property type="project" value="TreeGrafter"/>
</dbReference>
<feature type="compositionally biased region" description="Polar residues" evidence="5">
    <location>
        <begin position="371"/>
        <end position="381"/>
    </location>
</feature>
<dbReference type="Pfam" id="PF09368">
    <property type="entry name" value="Sas10"/>
    <property type="match status" value="1"/>
</dbReference>
<gene>
    <name evidence="7" type="ORF">BN980_GECA06s03772g</name>
</gene>
<feature type="domain" description="Sas10 C-terminal" evidence="6">
    <location>
        <begin position="512"/>
        <end position="585"/>
    </location>
</feature>
<evidence type="ECO:0000256" key="1">
    <source>
        <dbReference type="ARBA" id="ARBA00004123"/>
    </source>
</evidence>
<proteinExistence type="inferred from homology"/>